<evidence type="ECO:0000313" key="2">
    <source>
        <dbReference type="Proteomes" id="UP001221757"/>
    </source>
</evidence>
<feature type="non-terminal residue" evidence="1">
    <location>
        <position position="126"/>
    </location>
</feature>
<keyword evidence="2" id="KW-1185">Reference proteome</keyword>
<name>A0AAD7GXU4_MYCRO</name>
<accession>A0AAD7GXU4</accession>
<gene>
    <name evidence="1" type="ORF">B0H17DRAFT_890387</name>
</gene>
<dbReference type="EMBL" id="JARKIE010000005">
    <property type="protein sequence ID" value="KAJ7707449.1"/>
    <property type="molecule type" value="Genomic_DNA"/>
</dbReference>
<dbReference type="Proteomes" id="UP001221757">
    <property type="component" value="Unassembled WGS sequence"/>
</dbReference>
<comment type="caution">
    <text evidence="1">The sequence shown here is derived from an EMBL/GenBank/DDBJ whole genome shotgun (WGS) entry which is preliminary data.</text>
</comment>
<proteinExistence type="predicted"/>
<sequence>RHYLMMVLVPAHCKALTSLLLGDHTLSVERLHYLVRYWRAIPREGRLCRFCHDAVEDKVHALLDCNSHVQLVELRDSFLTDAFDCDPVLEVVYALLSHYDFLRCLISLRKAVVRFAKYTYDVLNIY</sequence>
<evidence type="ECO:0000313" key="1">
    <source>
        <dbReference type="EMBL" id="KAJ7707449.1"/>
    </source>
</evidence>
<feature type="non-terminal residue" evidence="1">
    <location>
        <position position="1"/>
    </location>
</feature>
<protein>
    <submittedName>
        <fullName evidence="1">Uncharacterized protein</fullName>
    </submittedName>
</protein>
<reference evidence="1" key="1">
    <citation type="submission" date="2023-03" db="EMBL/GenBank/DDBJ databases">
        <title>Massive genome expansion in bonnet fungi (Mycena s.s.) driven by repeated elements and novel gene families across ecological guilds.</title>
        <authorList>
            <consortium name="Lawrence Berkeley National Laboratory"/>
            <person name="Harder C.B."/>
            <person name="Miyauchi S."/>
            <person name="Viragh M."/>
            <person name="Kuo A."/>
            <person name="Thoen E."/>
            <person name="Andreopoulos B."/>
            <person name="Lu D."/>
            <person name="Skrede I."/>
            <person name="Drula E."/>
            <person name="Henrissat B."/>
            <person name="Morin E."/>
            <person name="Kohler A."/>
            <person name="Barry K."/>
            <person name="LaButti K."/>
            <person name="Morin E."/>
            <person name="Salamov A."/>
            <person name="Lipzen A."/>
            <person name="Mereny Z."/>
            <person name="Hegedus B."/>
            <person name="Baldrian P."/>
            <person name="Stursova M."/>
            <person name="Weitz H."/>
            <person name="Taylor A."/>
            <person name="Grigoriev I.V."/>
            <person name="Nagy L.G."/>
            <person name="Martin F."/>
            <person name="Kauserud H."/>
        </authorList>
    </citation>
    <scope>NUCLEOTIDE SEQUENCE</scope>
    <source>
        <strain evidence="1">CBHHK067</strain>
    </source>
</reference>
<dbReference type="AlphaFoldDB" id="A0AAD7GXU4"/>
<organism evidence="1 2">
    <name type="scientific">Mycena rosella</name>
    <name type="common">Pink bonnet</name>
    <name type="synonym">Agaricus rosellus</name>
    <dbReference type="NCBI Taxonomy" id="1033263"/>
    <lineage>
        <taxon>Eukaryota</taxon>
        <taxon>Fungi</taxon>
        <taxon>Dikarya</taxon>
        <taxon>Basidiomycota</taxon>
        <taxon>Agaricomycotina</taxon>
        <taxon>Agaricomycetes</taxon>
        <taxon>Agaricomycetidae</taxon>
        <taxon>Agaricales</taxon>
        <taxon>Marasmiineae</taxon>
        <taxon>Mycenaceae</taxon>
        <taxon>Mycena</taxon>
    </lineage>
</organism>